<dbReference type="OrthoDB" id="840091at2759"/>
<evidence type="ECO:0000256" key="1">
    <source>
        <dbReference type="SAM" id="MobiDB-lite"/>
    </source>
</evidence>
<feature type="domain" description="CRIB" evidence="2">
    <location>
        <begin position="116"/>
        <end position="129"/>
    </location>
</feature>
<dbReference type="InterPro" id="IPR000095">
    <property type="entry name" value="CRIB_dom"/>
</dbReference>
<protein>
    <recommendedName>
        <fullName evidence="2">CRIB domain-containing protein</fullName>
    </recommendedName>
</protein>
<dbReference type="AlphaFoldDB" id="A0A9Q0J7C9"/>
<evidence type="ECO:0000313" key="4">
    <source>
        <dbReference type="Proteomes" id="UP001141552"/>
    </source>
</evidence>
<name>A0A9Q0J7C9_9ROSI</name>
<dbReference type="PANTHER" id="PTHR46931:SF14">
    <property type="entry name" value="CRIB DOMAIN-CONTAINING PROTEIN RIC2"/>
    <property type="match status" value="1"/>
</dbReference>
<organism evidence="3 4">
    <name type="scientific">Turnera subulata</name>
    <dbReference type="NCBI Taxonomy" id="218843"/>
    <lineage>
        <taxon>Eukaryota</taxon>
        <taxon>Viridiplantae</taxon>
        <taxon>Streptophyta</taxon>
        <taxon>Embryophyta</taxon>
        <taxon>Tracheophyta</taxon>
        <taxon>Spermatophyta</taxon>
        <taxon>Magnoliopsida</taxon>
        <taxon>eudicotyledons</taxon>
        <taxon>Gunneridae</taxon>
        <taxon>Pentapetalae</taxon>
        <taxon>rosids</taxon>
        <taxon>fabids</taxon>
        <taxon>Malpighiales</taxon>
        <taxon>Passifloraceae</taxon>
        <taxon>Turnera</taxon>
    </lineage>
</organism>
<evidence type="ECO:0000259" key="2">
    <source>
        <dbReference type="PROSITE" id="PS50108"/>
    </source>
</evidence>
<proteinExistence type="predicted"/>
<dbReference type="EMBL" id="JAKUCV010005671">
    <property type="protein sequence ID" value="KAJ4830325.1"/>
    <property type="molecule type" value="Genomic_DNA"/>
</dbReference>
<dbReference type="Pfam" id="PF00786">
    <property type="entry name" value="PBD"/>
    <property type="match status" value="1"/>
</dbReference>
<reference evidence="3" key="2">
    <citation type="journal article" date="2023" name="Plants (Basel)">
        <title>Annotation of the Turnera subulata (Passifloraceae) Draft Genome Reveals the S-Locus Evolved after the Divergence of Turneroideae from Passifloroideae in a Stepwise Manner.</title>
        <authorList>
            <person name="Henning P.M."/>
            <person name="Roalson E.H."/>
            <person name="Mir W."/>
            <person name="McCubbin A.G."/>
            <person name="Shore J.S."/>
        </authorList>
    </citation>
    <scope>NUCLEOTIDE SEQUENCE</scope>
    <source>
        <strain evidence="3">F60SS</strain>
    </source>
</reference>
<gene>
    <name evidence="3" type="ORF">Tsubulata_016089</name>
</gene>
<accession>A0A9Q0J7C9</accession>
<dbReference type="Proteomes" id="UP001141552">
    <property type="component" value="Unassembled WGS sequence"/>
</dbReference>
<keyword evidence="4" id="KW-1185">Reference proteome</keyword>
<dbReference type="InterPro" id="IPR044509">
    <property type="entry name" value="RIC2/4"/>
</dbReference>
<dbReference type="PANTHER" id="PTHR46931">
    <property type="entry name" value="CRIB DOMAIN-CONTAINING PROTEIN RIC2"/>
    <property type="match status" value="1"/>
</dbReference>
<evidence type="ECO:0000313" key="3">
    <source>
        <dbReference type="EMBL" id="KAJ4830325.1"/>
    </source>
</evidence>
<reference evidence="3" key="1">
    <citation type="submission" date="2022-02" db="EMBL/GenBank/DDBJ databases">
        <authorList>
            <person name="Henning P.M."/>
            <person name="McCubbin A.G."/>
            <person name="Shore J.S."/>
        </authorList>
    </citation>
    <scope>NUCLEOTIDE SEQUENCE</scope>
    <source>
        <strain evidence="3">F60SS</strain>
        <tissue evidence="3">Leaves</tissue>
    </source>
</reference>
<comment type="caution">
    <text evidence="3">The sequence shown here is derived from an EMBL/GenBank/DDBJ whole genome shotgun (WGS) entry which is preliminary data.</text>
</comment>
<sequence>MKSDHMERFVVLPFSIGCASQSSVSVVATNEPRKPKPDACRSSPPVTSRIERGGGGEEEEEESTTKERMKSTFAFLALPKPNLSSGIHKFIKSIKSLSQVFVYKEEMEDEEKELEIGYPTDVKHVTHIGLDGSTTTNPIKGWEELKGPEVMSFPSISLRQFELAMAAQAHGSLAIDPSSKLS</sequence>
<feature type="region of interest" description="Disordered" evidence="1">
    <location>
        <begin position="26"/>
        <end position="67"/>
    </location>
</feature>
<dbReference type="PROSITE" id="PS50108">
    <property type="entry name" value="CRIB"/>
    <property type="match status" value="1"/>
</dbReference>